<name>A0A1G1Y3T2_9BACT</name>
<keyword evidence="1" id="KW-0812">Transmembrane</keyword>
<dbReference type="STRING" id="1797535.A2744_03180"/>
<dbReference type="InterPro" id="IPR051172">
    <property type="entry name" value="Chlamydia_OmcB"/>
</dbReference>
<proteinExistence type="predicted"/>
<dbReference type="InterPro" id="IPR001434">
    <property type="entry name" value="OmcB-like_DUF11"/>
</dbReference>
<dbReference type="Proteomes" id="UP000178240">
    <property type="component" value="Unassembled WGS sequence"/>
</dbReference>
<accession>A0A1G1Y3T2</accession>
<keyword evidence="1" id="KW-1133">Transmembrane helix</keyword>
<reference evidence="3 4" key="1">
    <citation type="journal article" date="2016" name="Nat. Commun.">
        <title>Thousands of microbial genomes shed light on interconnected biogeochemical processes in an aquifer system.</title>
        <authorList>
            <person name="Anantharaman K."/>
            <person name="Brown C.T."/>
            <person name="Hug L.A."/>
            <person name="Sharon I."/>
            <person name="Castelle C.J."/>
            <person name="Probst A.J."/>
            <person name="Thomas B.C."/>
            <person name="Singh A."/>
            <person name="Wilkins M.J."/>
            <person name="Karaoz U."/>
            <person name="Brodie E.L."/>
            <person name="Williams K.H."/>
            <person name="Hubbard S.S."/>
            <person name="Banfield J.F."/>
        </authorList>
    </citation>
    <scope>NUCLEOTIDE SEQUENCE [LARGE SCALE GENOMIC DNA]</scope>
</reference>
<dbReference type="Gene3D" id="2.60.40.1170">
    <property type="entry name" value="Mu homology domain, subdomain B"/>
    <property type="match status" value="1"/>
</dbReference>
<evidence type="ECO:0000256" key="1">
    <source>
        <dbReference type="SAM" id="Phobius"/>
    </source>
</evidence>
<feature type="domain" description="DUF11" evidence="2">
    <location>
        <begin position="93"/>
        <end position="175"/>
    </location>
</feature>
<dbReference type="Pfam" id="PF01345">
    <property type="entry name" value="DUF11"/>
    <property type="match status" value="1"/>
</dbReference>
<protein>
    <recommendedName>
        <fullName evidence="2">DUF11 domain-containing protein</fullName>
    </recommendedName>
</protein>
<sequence>MEPEKLKSIKKEAQRENGVAIHRELTKIYSNKDGSLPDISHLDVKRKSKWRLIILSGAAILVLLAAISWLGFLIFNPNYQFNDQSIEIKIDGPQNIASGDEITYTVNYKNLEKVPLNKIEMIIRYPEGFEFTAATPSPTNNFNSSWQLGTLAKGDKGSIEIKGRLIGEVGSIKNLDVTFSFQPENFSSVFKETASFSSQITTSTLAIQVEGPEKILINKKATYKIKYKNSSDQELANIKILLNYPLNFVFQAASPAPFHKEDDARNLNNQWIIDTLNKNQEGEIEITGGYLADEAITEANFEVQIGFFDPETDEFSLQQQQTVKTQIINQNLSVNLIVAGSSQNQPINFGQNLLYSIVYKNLGQQELDDVEFTITIDSAVLDWEALEDKHGGVVKDNTITWNKDQISELDLVRPLDQGTIDFSIQVQKADDVRIEQTDLQTKSKVTAKMVKIDDLDVDDFAVESNEIMNNINTDIELKVEGRYFDDDNIAVGTGPLPPVVGQKTSFRIYWSIANNLHEVKDVKVTTTLPNSIDWSDKYLVKVGSIAYNEKDDQVTWSIGRIPTNKTFEDVNVWFDIEVTPTKQQERKLLVLTDQSELNAVDVVTESEINKVGKAITSNLEDDPMAGGRGLVIDITE</sequence>
<organism evidence="3 4">
    <name type="scientific">Candidatus Buchananbacteria bacterium RIFCSPHIGHO2_01_FULL_44_11</name>
    <dbReference type="NCBI Taxonomy" id="1797535"/>
    <lineage>
        <taxon>Bacteria</taxon>
        <taxon>Candidatus Buchananiibacteriota</taxon>
    </lineage>
</organism>
<evidence type="ECO:0000259" key="2">
    <source>
        <dbReference type="Pfam" id="PF01345"/>
    </source>
</evidence>
<feature type="transmembrane region" description="Helical" evidence="1">
    <location>
        <begin position="52"/>
        <end position="75"/>
    </location>
</feature>
<dbReference type="PANTHER" id="PTHR34819">
    <property type="entry name" value="LARGE CYSTEINE-RICH PERIPLASMIC PROTEIN OMCB"/>
    <property type="match status" value="1"/>
</dbReference>
<evidence type="ECO:0000313" key="4">
    <source>
        <dbReference type="Proteomes" id="UP000178240"/>
    </source>
</evidence>
<gene>
    <name evidence="3" type="ORF">A2744_03180</name>
</gene>
<evidence type="ECO:0000313" key="3">
    <source>
        <dbReference type="EMBL" id="OGY46430.1"/>
    </source>
</evidence>
<comment type="caution">
    <text evidence="3">The sequence shown here is derived from an EMBL/GenBank/DDBJ whole genome shotgun (WGS) entry which is preliminary data.</text>
</comment>
<dbReference type="PANTHER" id="PTHR34819:SF5">
    <property type="entry name" value="CONSERVED REPEAT DOMAIN PROTEIN"/>
    <property type="match status" value="1"/>
</dbReference>
<keyword evidence="1" id="KW-0472">Membrane</keyword>
<dbReference type="AlphaFoldDB" id="A0A1G1Y3T2"/>
<dbReference type="EMBL" id="MHIE01000003">
    <property type="protein sequence ID" value="OGY46430.1"/>
    <property type="molecule type" value="Genomic_DNA"/>
</dbReference>